<dbReference type="AlphaFoldDB" id="A0A7Z0QSP0"/>
<comment type="caution">
    <text evidence="2">The sequence shown here is derived from an EMBL/GenBank/DDBJ whole genome shotgun (WGS) entry which is preliminary data.</text>
</comment>
<keyword evidence="3" id="KW-1185">Reference proteome</keyword>
<dbReference type="InterPro" id="IPR032710">
    <property type="entry name" value="NTF2-like_dom_sf"/>
</dbReference>
<name>A0A7Z0QSP0_9GAMM</name>
<evidence type="ECO:0000259" key="1">
    <source>
        <dbReference type="Pfam" id="PF12680"/>
    </source>
</evidence>
<dbReference type="PIRSF" id="PIRSF030561">
    <property type="entry name" value="UCP030561"/>
    <property type="match status" value="1"/>
</dbReference>
<evidence type="ECO:0000313" key="2">
    <source>
        <dbReference type="EMBL" id="NYZ64033.1"/>
    </source>
</evidence>
<gene>
    <name evidence="2" type="ORF">H0E82_14940</name>
</gene>
<feature type="domain" description="SnoaL-like" evidence="1">
    <location>
        <begin position="8"/>
        <end position="105"/>
    </location>
</feature>
<dbReference type="RefSeq" id="WP_180546247.1">
    <property type="nucleotide sequence ID" value="NZ_JACCJZ010000020.1"/>
</dbReference>
<organism evidence="2 3">
    <name type="scientific">Luteimonas deserti</name>
    <dbReference type="NCBI Taxonomy" id="2752306"/>
    <lineage>
        <taxon>Bacteria</taxon>
        <taxon>Pseudomonadati</taxon>
        <taxon>Pseudomonadota</taxon>
        <taxon>Gammaproteobacteria</taxon>
        <taxon>Lysobacterales</taxon>
        <taxon>Lysobacteraceae</taxon>
        <taxon>Luteimonas</taxon>
    </lineage>
</organism>
<dbReference type="Gene3D" id="3.10.450.50">
    <property type="match status" value="1"/>
</dbReference>
<protein>
    <submittedName>
        <fullName evidence="2">Nuclear transport factor 2 family protein</fullName>
    </submittedName>
</protein>
<sequence length="118" mass="13266">MSDPTIPVARQFEAYNRHDLAAFVACFAADVQAFRMPAQQPSLQGIRALEAFYAEHRFNNPALRAELISRTVLGRLVFDHERIHGLQAQPMESIAVFEVEDALIKTAWFYVSDAPSST</sequence>
<accession>A0A7Z0QSP0</accession>
<proteinExistence type="predicted"/>
<dbReference type="InterPro" id="IPR037401">
    <property type="entry name" value="SnoaL-like"/>
</dbReference>
<dbReference type="InterPro" id="IPR008317">
    <property type="entry name" value="UCP030561"/>
</dbReference>
<dbReference type="SUPFAM" id="SSF54427">
    <property type="entry name" value="NTF2-like"/>
    <property type="match status" value="1"/>
</dbReference>
<dbReference type="Pfam" id="PF12680">
    <property type="entry name" value="SnoaL_2"/>
    <property type="match status" value="1"/>
</dbReference>
<reference evidence="2 3" key="1">
    <citation type="submission" date="2020-07" db="EMBL/GenBank/DDBJ databases">
        <title>isolation of Luteimonas sp. SJ-16.</title>
        <authorList>
            <person name="Huang X.-X."/>
            <person name="Xu L."/>
            <person name="Sun J.-Q."/>
        </authorList>
    </citation>
    <scope>NUCLEOTIDE SEQUENCE [LARGE SCALE GENOMIC DNA]</scope>
    <source>
        <strain evidence="2 3">SJ-16</strain>
    </source>
</reference>
<dbReference type="EMBL" id="JACCJZ010000020">
    <property type="protein sequence ID" value="NYZ64033.1"/>
    <property type="molecule type" value="Genomic_DNA"/>
</dbReference>
<evidence type="ECO:0000313" key="3">
    <source>
        <dbReference type="Proteomes" id="UP000589896"/>
    </source>
</evidence>
<dbReference type="Proteomes" id="UP000589896">
    <property type="component" value="Unassembled WGS sequence"/>
</dbReference>